<comment type="caution">
    <text evidence="1">The sequence shown here is derived from an EMBL/GenBank/DDBJ whole genome shotgun (WGS) entry which is preliminary data.</text>
</comment>
<protein>
    <submittedName>
        <fullName evidence="1">Uncharacterized protein</fullName>
    </submittedName>
</protein>
<keyword evidence="2" id="KW-1185">Reference proteome</keyword>
<gene>
    <name evidence="1" type="ORF">I3517_28520</name>
</gene>
<sequence length="307" mass="31525">MSIEQCVEARSGTRRRLLAVALATASAAALAGCTIPTRDEPSEKVETITEIVVVPPEPTETPAAPGNGVGPLAGFEALGNTLGGAVGIALVPVGGGQSLVAGEWQNGVAWSTIKVPLSIAALHETDSTQLTTVEQAITTSDNESAEELWRGLGDPTTAAAKVESVLVASGDMSTTVESRTLRPEFSSFGQTQWPLAVQAQFAATLPCRSDAIEVFGLMGSISPDQHWGLGVIPTARFKGGWGPDDDGGYLVRQFGIISSGTGQLAVAIAAKPDSGTFADGTAMLSDIGRWVGERAQALPIGGTCQPS</sequence>
<evidence type="ECO:0000313" key="1">
    <source>
        <dbReference type="EMBL" id="MBH5146557.1"/>
    </source>
</evidence>
<dbReference type="Proteomes" id="UP000627573">
    <property type="component" value="Unassembled WGS sequence"/>
</dbReference>
<reference evidence="1 2" key="1">
    <citation type="submission" date="2020-12" db="EMBL/GenBank/DDBJ databases">
        <title>Draft genome sequence of furan degrading bacterial strain FUR100.</title>
        <authorList>
            <person name="Woiski C."/>
        </authorList>
    </citation>
    <scope>NUCLEOTIDE SEQUENCE [LARGE SCALE GENOMIC DNA]</scope>
    <source>
        <strain evidence="1 2">FUR100</strain>
    </source>
</reference>
<organism evidence="1 2">
    <name type="scientific">Rhodococcus erythropolis</name>
    <name type="common">Arthrobacter picolinophilus</name>
    <dbReference type="NCBI Taxonomy" id="1833"/>
    <lineage>
        <taxon>Bacteria</taxon>
        <taxon>Bacillati</taxon>
        <taxon>Actinomycetota</taxon>
        <taxon>Actinomycetes</taxon>
        <taxon>Mycobacteriales</taxon>
        <taxon>Nocardiaceae</taxon>
        <taxon>Rhodococcus</taxon>
        <taxon>Rhodococcus erythropolis group</taxon>
    </lineage>
</organism>
<name>A0A1F2PNV3_RHOER</name>
<dbReference type="RefSeq" id="WP_095996189.1">
    <property type="nucleotide sequence ID" value="NZ_JAECSB010000092.1"/>
</dbReference>
<dbReference type="SUPFAM" id="SSF56601">
    <property type="entry name" value="beta-lactamase/transpeptidase-like"/>
    <property type="match status" value="1"/>
</dbReference>
<dbReference type="EMBL" id="JAECSB010000092">
    <property type="protein sequence ID" value="MBH5146557.1"/>
    <property type="molecule type" value="Genomic_DNA"/>
</dbReference>
<evidence type="ECO:0000313" key="2">
    <source>
        <dbReference type="Proteomes" id="UP000627573"/>
    </source>
</evidence>
<dbReference type="InterPro" id="IPR012338">
    <property type="entry name" value="Beta-lactam/transpept-like"/>
</dbReference>
<dbReference type="AlphaFoldDB" id="A0A1F2PNV3"/>
<dbReference type="Gene3D" id="3.40.710.10">
    <property type="entry name" value="DD-peptidase/beta-lactamase superfamily"/>
    <property type="match status" value="1"/>
</dbReference>
<proteinExistence type="predicted"/>
<accession>A0A1F2PNV3</accession>